<dbReference type="Proteomes" id="UP000285278">
    <property type="component" value="Unassembled WGS sequence"/>
</dbReference>
<dbReference type="InterPro" id="IPR058498">
    <property type="entry name" value="DUF8185"/>
</dbReference>
<evidence type="ECO:0000259" key="1">
    <source>
        <dbReference type="Pfam" id="PF26035"/>
    </source>
</evidence>
<name>A0A418Q723_9CORY</name>
<protein>
    <submittedName>
        <fullName evidence="3">Uncharacterized protein</fullName>
    </submittedName>
</protein>
<dbReference type="OrthoDB" id="5178111at2"/>
<comment type="caution">
    <text evidence="3">The sequence shown here is derived from an EMBL/GenBank/DDBJ whole genome shotgun (WGS) entry which is preliminary data.</text>
</comment>
<sequence>MGAVRRARTVASRAAAMDPAAVVRLRPVGAKSVDLFISTPLGCVAAQRIPGRLPSVDAPTVAHLAGALTALGAFTGDEPLDFGPECPLLWRGGLPPEAGYTLVDTIPAEAIRTLHADMAAENSQHGGPLGIARSLLEQKVLGVASNEENDGNEVALEGRIVAAMGALGLVQQPTGAMSRYDFARVSVTGSWIRVDGLYGSIYAPRPGGLARVP</sequence>
<dbReference type="Pfam" id="PF26035">
    <property type="entry name" value="DUF8010"/>
    <property type="match status" value="1"/>
</dbReference>
<evidence type="ECO:0000259" key="2">
    <source>
        <dbReference type="Pfam" id="PF26572"/>
    </source>
</evidence>
<feature type="domain" description="DUF8010" evidence="1">
    <location>
        <begin position="8"/>
        <end position="92"/>
    </location>
</feature>
<feature type="domain" description="DUF8185" evidence="2">
    <location>
        <begin position="95"/>
        <end position="207"/>
    </location>
</feature>
<dbReference type="EMBL" id="QXJK01000006">
    <property type="protein sequence ID" value="RIX34683.1"/>
    <property type="molecule type" value="Genomic_DNA"/>
</dbReference>
<accession>A0A418Q723</accession>
<keyword evidence="4" id="KW-1185">Reference proteome</keyword>
<proteinExistence type="predicted"/>
<dbReference type="InterPro" id="IPR058323">
    <property type="entry name" value="DUF8010"/>
</dbReference>
<organism evidence="3 4">
    <name type="scientific">Corynebacterium falsenii</name>
    <dbReference type="NCBI Taxonomy" id="108486"/>
    <lineage>
        <taxon>Bacteria</taxon>
        <taxon>Bacillati</taxon>
        <taxon>Actinomycetota</taxon>
        <taxon>Actinomycetes</taxon>
        <taxon>Mycobacteriales</taxon>
        <taxon>Corynebacteriaceae</taxon>
        <taxon>Corynebacterium</taxon>
    </lineage>
</organism>
<gene>
    <name evidence="3" type="ORF">D3M95_06945</name>
</gene>
<evidence type="ECO:0000313" key="3">
    <source>
        <dbReference type="EMBL" id="RIX34683.1"/>
    </source>
</evidence>
<dbReference type="Pfam" id="PF26572">
    <property type="entry name" value="DUF8185"/>
    <property type="match status" value="1"/>
</dbReference>
<dbReference type="AlphaFoldDB" id="A0A418Q723"/>
<evidence type="ECO:0000313" key="4">
    <source>
        <dbReference type="Proteomes" id="UP000285278"/>
    </source>
</evidence>
<reference evidence="3 4" key="1">
    <citation type="submission" date="2018-09" db="EMBL/GenBank/DDBJ databases">
        <title>Optimization and identification of Corynebacterium falsenii FN1-14 from fish paste.</title>
        <authorList>
            <person name="Daroonpunt R."/>
            <person name="Tanasupawat S."/>
        </authorList>
    </citation>
    <scope>NUCLEOTIDE SEQUENCE [LARGE SCALE GENOMIC DNA]</scope>
    <source>
        <strain evidence="3 4">FN1-14</strain>
    </source>
</reference>